<feature type="transmembrane region" description="Helical" evidence="2">
    <location>
        <begin position="327"/>
        <end position="345"/>
    </location>
</feature>
<dbReference type="Proteomes" id="UP000054270">
    <property type="component" value="Unassembled WGS sequence"/>
</dbReference>
<keyword evidence="2" id="KW-0812">Transmembrane</keyword>
<dbReference type="PANTHER" id="PTHR37848:SF1">
    <property type="entry name" value="SUN DOMAIN-CONTAINING PROTEIN"/>
    <property type="match status" value="1"/>
</dbReference>
<proteinExistence type="predicted"/>
<keyword evidence="4" id="KW-1185">Reference proteome</keyword>
<dbReference type="PANTHER" id="PTHR37848">
    <property type="entry name" value="EXPRESSED PROTEIN"/>
    <property type="match status" value="1"/>
</dbReference>
<evidence type="ECO:0000313" key="3">
    <source>
        <dbReference type="EMBL" id="KJA29273.1"/>
    </source>
</evidence>
<gene>
    <name evidence="3" type="ORF">HYPSUDRAFT_128068</name>
</gene>
<dbReference type="OMA" id="GGRWEVC"/>
<organism evidence="3 4">
    <name type="scientific">Hypholoma sublateritium (strain FD-334 SS-4)</name>
    <dbReference type="NCBI Taxonomy" id="945553"/>
    <lineage>
        <taxon>Eukaryota</taxon>
        <taxon>Fungi</taxon>
        <taxon>Dikarya</taxon>
        <taxon>Basidiomycota</taxon>
        <taxon>Agaricomycotina</taxon>
        <taxon>Agaricomycetes</taxon>
        <taxon>Agaricomycetidae</taxon>
        <taxon>Agaricales</taxon>
        <taxon>Agaricineae</taxon>
        <taxon>Strophariaceae</taxon>
        <taxon>Hypholoma</taxon>
    </lineage>
</organism>
<keyword evidence="2" id="KW-0472">Membrane</keyword>
<sequence length="478" mass="54510">MIIQPNAEHDKRKLVLLQEDTELTPTEASGSRAPPSPFSTDAHTVNETTLHSTSTDVELGPPPEFTPYLAEQIEQSNRDIVSHDPHLNFDGEALYRFLLSQSQTPPTYRVHCCGKHDERRTRWVTERDSHGHSRMRTETYSETVVDFDFFIEVLPEVAEGRDPATWSVSDDEPAYRGKMVREYEGSSLPTPTTGSLRQKATRKQVAKYKAWVVRRFRTGLPPWIRQEDVERGLVDIPALSHIDGLKSSKTIRQWADEYCASPKYLKEFVYEKVRVLYGWDIDQLETAIRSTIKAVPYNGSLTVDITPHGSKVYIRPDNKVSRMLSNMWLKFLSIILLIFPFIWLFKRFHSRGGGRWEICGGAYPLKQWVPLDNGEEIPLGTEAASEELPIYSPIAPGSSSPLATRSRNSSNRFMQTPNGPKKLVGVREGEWFRAWEGTIRHAVIGRYQSNDPILPRPQSRPEVELLDGYNAAQPLIEY</sequence>
<reference evidence="4" key="1">
    <citation type="submission" date="2014-04" db="EMBL/GenBank/DDBJ databases">
        <title>Evolutionary Origins and Diversification of the Mycorrhizal Mutualists.</title>
        <authorList>
            <consortium name="DOE Joint Genome Institute"/>
            <consortium name="Mycorrhizal Genomics Consortium"/>
            <person name="Kohler A."/>
            <person name="Kuo A."/>
            <person name="Nagy L.G."/>
            <person name="Floudas D."/>
            <person name="Copeland A."/>
            <person name="Barry K.W."/>
            <person name="Cichocki N."/>
            <person name="Veneault-Fourrey C."/>
            <person name="LaButti K."/>
            <person name="Lindquist E.A."/>
            <person name="Lipzen A."/>
            <person name="Lundell T."/>
            <person name="Morin E."/>
            <person name="Murat C."/>
            <person name="Riley R."/>
            <person name="Ohm R."/>
            <person name="Sun H."/>
            <person name="Tunlid A."/>
            <person name="Henrissat B."/>
            <person name="Grigoriev I.V."/>
            <person name="Hibbett D.S."/>
            <person name="Martin F."/>
        </authorList>
    </citation>
    <scope>NUCLEOTIDE SEQUENCE [LARGE SCALE GENOMIC DNA]</scope>
    <source>
        <strain evidence="4">FD-334 SS-4</strain>
    </source>
</reference>
<dbReference type="AlphaFoldDB" id="A0A0D2MYV8"/>
<keyword evidence="2" id="KW-1133">Transmembrane helix</keyword>
<evidence type="ECO:0000313" key="4">
    <source>
        <dbReference type="Proteomes" id="UP000054270"/>
    </source>
</evidence>
<name>A0A0D2MYV8_HYPSF</name>
<dbReference type="EMBL" id="KN817519">
    <property type="protein sequence ID" value="KJA29273.1"/>
    <property type="molecule type" value="Genomic_DNA"/>
</dbReference>
<dbReference type="OrthoDB" id="203796at2759"/>
<evidence type="ECO:0000256" key="2">
    <source>
        <dbReference type="SAM" id="Phobius"/>
    </source>
</evidence>
<protein>
    <submittedName>
        <fullName evidence="3">Uncharacterized protein</fullName>
    </submittedName>
</protein>
<evidence type="ECO:0000256" key="1">
    <source>
        <dbReference type="SAM" id="MobiDB-lite"/>
    </source>
</evidence>
<feature type="compositionally biased region" description="Polar residues" evidence="1">
    <location>
        <begin position="398"/>
        <end position="418"/>
    </location>
</feature>
<accession>A0A0D2MYV8</accession>
<feature type="region of interest" description="Disordered" evidence="1">
    <location>
        <begin position="24"/>
        <end position="43"/>
    </location>
</feature>
<feature type="region of interest" description="Disordered" evidence="1">
    <location>
        <begin position="398"/>
        <end position="419"/>
    </location>
</feature>